<dbReference type="EMBL" id="SGJB01000018">
    <property type="protein sequence ID" value="TQQ84026.1"/>
    <property type="molecule type" value="Genomic_DNA"/>
</dbReference>
<comment type="caution">
    <text evidence="3">The sequence shown here is derived from an EMBL/GenBank/DDBJ whole genome shotgun (WGS) entry which is preliminary data.</text>
</comment>
<evidence type="ECO:0000259" key="2">
    <source>
        <dbReference type="Pfam" id="PF01966"/>
    </source>
</evidence>
<dbReference type="RefSeq" id="WP_142536586.1">
    <property type="nucleotide sequence ID" value="NZ_SGJB01000018.1"/>
</dbReference>
<feature type="domain" description="HD" evidence="2">
    <location>
        <begin position="83"/>
        <end position="161"/>
    </location>
</feature>
<dbReference type="AlphaFoldDB" id="A0A544QTL3"/>
<gene>
    <name evidence="3" type="ORF">EXD82_09005</name>
</gene>
<reference evidence="3 4" key="1">
    <citation type="submission" date="2019-02" db="EMBL/GenBank/DDBJ databases">
        <title>Peptostreptococcaceae bacterium ZHW00191 nov., a new bacterium isolated from the human gut.</title>
        <authorList>
            <person name="Zhou H.-W."/>
            <person name="Chen X.-J."/>
        </authorList>
    </citation>
    <scope>NUCLEOTIDE SEQUENCE [LARGE SCALE GENOMIC DNA]</scope>
    <source>
        <strain evidence="3 4">ZHW00191</strain>
    </source>
</reference>
<evidence type="ECO:0000256" key="1">
    <source>
        <dbReference type="ARBA" id="ARBA00022741"/>
    </source>
</evidence>
<keyword evidence="1" id="KW-0547">Nucleotide-binding</keyword>
<proteinExistence type="predicted"/>
<dbReference type="Gene3D" id="1.10.3090.10">
    <property type="entry name" value="cca-adding enzyme, domain 2"/>
    <property type="match status" value="1"/>
</dbReference>
<dbReference type="Proteomes" id="UP000317863">
    <property type="component" value="Unassembled WGS sequence"/>
</dbReference>
<dbReference type="SUPFAM" id="SSF109604">
    <property type="entry name" value="HD-domain/PDEase-like"/>
    <property type="match status" value="1"/>
</dbReference>
<protein>
    <submittedName>
        <fullName evidence="3">HD domain-containing protein</fullName>
    </submittedName>
</protein>
<evidence type="ECO:0000313" key="4">
    <source>
        <dbReference type="Proteomes" id="UP000317863"/>
    </source>
</evidence>
<keyword evidence="4" id="KW-1185">Reference proteome</keyword>
<dbReference type="Pfam" id="PF01966">
    <property type="entry name" value="HD"/>
    <property type="match status" value="1"/>
</dbReference>
<dbReference type="InterPro" id="IPR006674">
    <property type="entry name" value="HD_domain"/>
</dbReference>
<dbReference type="GO" id="GO:0000166">
    <property type="term" value="F:nucleotide binding"/>
    <property type="evidence" value="ECO:0007669"/>
    <property type="project" value="UniProtKB-KW"/>
</dbReference>
<dbReference type="PANTHER" id="PTHR47545">
    <property type="entry name" value="MULTIFUNCTIONAL CCA PROTEIN"/>
    <property type="match status" value="1"/>
</dbReference>
<accession>A0A544QTL3</accession>
<dbReference type="OrthoDB" id="9805698at2"/>
<dbReference type="InterPro" id="IPR050124">
    <property type="entry name" value="tRNA_CCA-adding_enzyme"/>
</dbReference>
<sequence length="233" mass="27212">MENLRKNFIDALKCENTAERIMDMDKLGELEKIFPHIKEMKKIGKCRFHAVDSFTHSINALKEFEYIKRSDNFLPKYIREIVKDDMETVLDDGMKKEELLKFALFLHDMGKPASLKLDKDGNAHFKGHETVGANMVHSVISGFGLCKASEDLIYSYVKNHMQLLILYKTNDLSKNIIYGIFEYLGDDVTGVMLIGYSDIVCTRRLIYENENYGVLRVYMEYVLTNYYYRYGEE</sequence>
<evidence type="ECO:0000313" key="3">
    <source>
        <dbReference type="EMBL" id="TQQ84026.1"/>
    </source>
</evidence>
<dbReference type="PANTHER" id="PTHR47545:SF2">
    <property type="entry name" value="CC-ADDING TRNA NUCLEOTIDYLTRANSFERASE"/>
    <property type="match status" value="1"/>
</dbReference>
<organism evidence="3 4">
    <name type="scientific">Peptacetobacter hominis</name>
    <dbReference type="NCBI Taxonomy" id="2743610"/>
    <lineage>
        <taxon>Bacteria</taxon>
        <taxon>Bacillati</taxon>
        <taxon>Bacillota</taxon>
        <taxon>Clostridia</taxon>
        <taxon>Peptostreptococcales</taxon>
        <taxon>Peptostreptococcaceae</taxon>
        <taxon>Peptacetobacter</taxon>
    </lineage>
</organism>
<name>A0A544QTL3_9FIRM</name>